<dbReference type="EnsemblMetazoa" id="PPA25919.1">
    <property type="protein sequence ID" value="PPA25919.1"/>
    <property type="gene ID" value="WBGene00115473"/>
</dbReference>
<name>A0A2A6BHC6_PRIPA</name>
<protein>
    <submittedName>
        <fullName evidence="1">Uncharacterized protein</fullName>
    </submittedName>
</protein>
<accession>A0A2A6BHC6</accession>
<gene>
    <name evidence="1" type="primary">WBGene00115473</name>
</gene>
<accession>A0A8R1UG33</accession>
<organism evidence="1 2">
    <name type="scientific">Pristionchus pacificus</name>
    <name type="common">Parasitic nematode worm</name>
    <dbReference type="NCBI Taxonomy" id="54126"/>
    <lineage>
        <taxon>Eukaryota</taxon>
        <taxon>Metazoa</taxon>
        <taxon>Ecdysozoa</taxon>
        <taxon>Nematoda</taxon>
        <taxon>Chromadorea</taxon>
        <taxon>Rhabditida</taxon>
        <taxon>Rhabditina</taxon>
        <taxon>Diplogasteromorpha</taxon>
        <taxon>Diplogasteroidea</taxon>
        <taxon>Neodiplogasteridae</taxon>
        <taxon>Pristionchus</taxon>
    </lineage>
</organism>
<evidence type="ECO:0000313" key="1">
    <source>
        <dbReference type="EnsemblMetazoa" id="PPA25919.1"/>
    </source>
</evidence>
<dbReference type="AlphaFoldDB" id="A0A2A6BHC6"/>
<sequence>MRPALLLALSYVLLFTVYAGLIPEQFSSIVGGEFTLHTDRFDQEPLFPSELRMSSSSLLKDTPFLSSISLPTFHLAEALPRMDTVVYNYSFEYPNNPFMPPSTGYTYIYGSKGATYEWWRPPRTDDGRPVLPPGHQHHRPAGGSAHWWGQASSVPNDDRVWVPIGQDPQQTVPKQAAGQTTMIHAAPLYGAAPIIYILGNSDASDDHHDKSIDGPVENRDARVDRRILDFWARTNSIVQERDFPPGFFAANRDDDRSFAFMRRFAADRDDEGFARFAVDKDEDGFARFASLPSRFSIDPRPLVQNRNDLLWTRR</sequence>
<reference evidence="1" key="2">
    <citation type="submission" date="2022-06" db="UniProtKB">
        <authorList>
            <consortium name="EnsemblMetazoa"/>
        </authorList>
    </citation>
    <scope>IDENTIFICATION</scope>
    <source>
        <strain evidence="1">PS312</strain>
    </source>
</reference>
<dbReference type="Proteomes" id="UP000005239">
    <property type="component" value="Unassembled WGS sequence"/>
</dbReference>
<proteinExistence type="predicted"/>
<evidence type="ECO:0000313" key="2">
    <source>
        <dbReference type="Proteomes" id="UP000005239"/>
    </source>
</evidence>
<reference evidence="2" key="1">
    <citation type="journal article" date="2008" name="Nat. Genet.">
        <title>The Pristionchus pacificus genome provides a unique perspective on nematode lifestyle and parasitism.</title>
        <authorList>
            <person name="Dieterich C."/>
            <person name="Clifton S.W."/>
            <person name="Schuster L.N."/>
            <person name="Chinwalla A."/>
            <person name="Delehaunty K."/>
            <person name="Dinkelacker I."/>
            <person name="Fulton L."/>
            <person name="Fulton R."/>
            <person name="Godfrey J."/>
            <person name="Minx P."/>
            <person name="Mitreva M."/>
            <person name="Roeseler W."/>
            <person name="Tian H."/>
            <person name="Witte H."/>
            <person name="Yang S.P."/>
            <person name="Wilson R.K."/>
            <person name="Sommer R.J."/>
        </authorList>
    </citation>
    <scope>NUCLEOTIDE SEQUENCE [LARGE SCALE GENOMIC DNA]</scope>
    <source>
        <strain evidence="2">PS312</strain>
    </source>
</reference>
<keyword evidence="2" id="KW-1185">Reference proteome</keyword>